<evidence type="ECO:0000313" key="10">
    <source>
        <dbReference type="EMBL" id="MST85408.1"/>
    </source>
</evidence>
<keyword evidence="3" id="KW-0378">Hydrolase</keyword>
<dbReference type="Proteomes" id="UP000438914">
    <property type="component" value="Unassembled WGS sequence"/>
</dbReference>
<keyword evidence="4" id="KW-0276">Fatty acid metabolism</keyword>
<comment type="caution">
    <text evidence="10">The sequence shown here is derived from an EMBL/GenBank/DDBJ whole genome shotgun (WGS) entry which is preliminary data.</text>
</comment>
<keyword evidence="7" id="KW-0275">Fatty acid biosynthesis</keyword>
<name>A0A7K0KHK7_9BACT</name>
<feature type="domain" description="Acyl-ACP thioesterase N-terminal hotdog" evidence="8">
    <location>
        <begin position="10"/>
        <end position="126"/>
    </location>
</feature>
<evidence type="ECO:0000313" key="11">
    <source>
        <dbReference type="Proteomes" id="UP000438914"/>
    </source>
</evidence>
<evidence type="ECO:0000259" key="9">
    <source>
        <dbReference type="Pfam" id="PF20791"/>
    </source>
</evidence>
<dbReference type="GO" id="GO:0000036">
    <property type="term" value="F:acyl carrier activity"/>
    <property type="evidence" value="ECO:0007669"/>
    <property type="project" value="TreeGrafter"/>
</dbReference>
<reference evidence="10 11" key="1">
    <citation type="submission" date="2019-08" db="EMBL/GenBank/DDBJ databases">
        <title>In-depth cultivation of the pig gut microbiome towards novel bacterial diversity and tailored functional studies.</title>
        <authorList>
            <person name="Wylensek D."/>
            <person name="Hitch T.C.A."/>
            <person name="Clavel T."/>
        </authorList>
    </citation>
    <scope>NUCLEOTIDE SEQUENCE [LARGE SCALE GENOMIC DNA]</scope>
    <source>
        <strain evidence="10 11">LKV-178-WT-2A</strain>
    </source>
</reference>
<dbReference type="PANTHER" id="PTHR31727">
    <property type="entry name" value="OLEOYL-ACYL CARRIER PROTEIN THIOESTERASE 1, CHLOROPLASTIC"/>
    <property type="match status" value="1"/>
</dbReference>
<dbReference type="Pfam" id="PF01643">
    <property type="entry name" value="Acyl-ACP_TE"/>
    <property type="match status" value="1"/>
</dbReference>
<accession>A0A7K0KHK7</accession>
<protein>
    <submittedName>
        <fullName evidence="10">Acyl-[acyl-carrier-protein] thioesterase</fullName>
    </submittedName>
</protein>
<evidence type="ECO:0000256" key="3">
    <source>
        <dbReference type="ARBA" id="ARBA00022801"/>
    </source>
</evidence>
<proteinExistence type="inferred from homology"/>
<evidence type="ECO:0000256" key="1">
    <source>
        <dbReference type="ARBA" id="ARBA00006500"/>
    </source>
</evidence>
<dbReference type="AlphaFoldDB" id="A0A7K0KHK7"/>
<keyword evidence="5" id="KW-0809">Transit peptide</keyword>
<dbReference type="InterPro" id="IPR049427">
    <property type="entry name" value="Acyl-ACP_TE_C"/>
</dbReference>
<keyword evidence="6" id="KW-0443">Lipid metabolism</keyword>
<dbReference type="RefSeq" id="WP_154534995.1">
    <property type="nucleotide sequence ID" value="NZ_VUNG01000037.1"/>
</dbReference>
<dbReference type="CDD" id="cd00586">
    <property type="entry name" value="4HBT"/>
    <property type="match status" value="1"/>
</dbReference>
<evidence type="ECO:0000256" key="4">
    <source>
        <dbReference type="ARBA" id="ARBA00022832"/>
    </source>
</evidence>
<keyword evidence="2" id="KW-0444">Lipid biosynthesis</keyword>
<organism evidence="10 11">
    <name type="scientific">Hallella mizrahii</name>
    <dbReference type="NCBI Taxonomy" id="2606637"/>
    <lineage>
        <taxon>Bacteria</taxon>
        <taxon>Pseudomonadati</taxon>
        <taxon>Bacteroidota</taxon>
        <taxon>Bacteroidia</taxon>
        <taxon>Bacteroidales</taxon>
        <taxon>Prevotellaceae</taxon>
        <taxon>Hallella</taxon>
    </lineage>
</organism>
<dbReference type="Gene3D" id="3.10.129.10">
    <property type="entry name" value="Hotdog Thioesterase"/>
    <property type="match status" value="2"/>
</dbReference>
<dbReference type="PANTHER" id="PTHR31727:SF6">
    <property type="entry name" value="OLEOYL-ACYL CARRIER PROTEIN THIOESTERASE 1, CHLOROPLASTIC"/>
    <property type="match status" value="1"/>
</dbReference>
<keyword evidence="11" id="KW-1185">Reference proteome</keyword>
<evidence type="ECO:0000256" key="5">
    <source>
        <dbReference type="ARBA" id="ARBA00022946"/>
    </source>
</evidence>
<gene>
    <name evidence="10" type="ORF">FYJ73_12160</name>
</gene>
<evidence type="ECO:0000256" key="2">
    <source>
        <dbReference type="ARBA" id="ARBA00022516"/>
    </source>
</evidence>
<comment type="similarity">
    <text evidence="1">Belongs to the acyl-ACP thioesterase family.</text>
</comment>
<dbReference type="GO" id="GO:0016297">
    <property type="term" value="F:fatty acyl-[ACP] hydrolase activity"/>
    <property type="evidence" value="ECO:0007669"/>
    <property type="project" value="InterPro"/>
</dbReference>
<dbReference type="InterPro" id="IPR002864">
    <property type="entry name" value="Acyl-ACP_thioesterase_NHD"/>
</dbReference>
<dbReference type="EMBL" id="VUNG01000037">
    <property type="protein sequence ID" value="MST85408.1"/>
    <property type="molecule type" value="Genomic_DNA"/>
</dbReference>
<dbReference type="SUPFAM" id="SSF54637">
    <property type="entry name" value="Thioesterase/thiol ester dehydrase-isomerase"/>
    <property type="match status" value="2"/>
</dbReference>
<evidence type="ECO:0000256" key="6">
    <source>
        <dbReference type="ARBA" id="ARBA00023098"/>
    </source>
</evidence>
<feature type="domain" description="Acyl-ACP thioesterase-like C-terminal" evidence="9">
    <location>
        <begin position="157"/>
        <end position="244"/>
    </location>
</feature>
<sequence>MQSKVGEYPFTVEPFHCDFSNHLFLSSLSNDLLNASDYHSESRGYGISYLNARHRTWVLSRLAVEMNDMPVAYDKIAISTWVEAAFRFFTSRNYAITSQDHQTVYGYGRSIWAMIDTDTRQPVDILQIQGGLIKDYIETDRDCPIAKPGRVAISKDATLAKTVTMNYHDIDVNGHVNSVKYIEHVLDLFGLDWYRSHRVKRFDIAYVAESHAGDELCFFMEKAAAKEENDEEEYLVRIVRKGAEDGEVVRCSIKFVKI</sequence>
<dbReference type="InterPro" id="IPR029069">
    <property type="entry name" value="HotDog_dom_sf"/>
</dbReference>
<dbReference type="InterPro" id="IPR045023">
    <property type="entry name" value="FATA/B"/>
</dbReference>
<evidence type="ECO:0000256" key="7">
    <source>
        <dbReference type="ARBA" id="ARBA00023160"/>
    </source>
</evidence>
<dbReference type="Pfam" id="PF20791">
    <property type="entry name" value="Acyl-ACP_TE_C"/>
    <property type="match status" value="1"/>
</dbReference>
<evidence type="ECO:0000259" key="8">
    <source>
        <dbReference type="Pfam" id="PF01643"/>
    </source>
</evidence>